<evidence type="ECO:0000256" key="1">
    <source>
        <dbReference type="SAM" id="MobiDB-lite"/>
    </source>
</evidence>
<organism evidence="2 3">
    <name type="scientific">Agrocybe chaxingu</name>
    <dbReference type="NCBI Taxonomy" id="84603"/>
    <lineage>
        <taxon>Eukaryota</taxon>
        <taxon>Fungi</taxon>
        <taxon>Dikarya</taxon>
        <taxon>Basidiomycota</taxon>
        <taxon>Agaricomycotina</taxon>
        <taxon>Agaricomycetes</taxon>
        <taxon>Agaricomycetidae</taxon>
        <taxon>Agaricales</taxon>
        <taxon>Agaricineae</taxon>
        <taxon>Strophariaceae</taxon>
        <taxon>Agrocybe</taxon>
    </lineage>
</organism>
<reference evidence="2" key="1">
    <citation type="submission" date="2022-07" db="EMBL/GenBank/DDBJ databases">
        <title>Genome Sequence of Agrocybe chaxingu.</title>
        <authorList>
            <person name="Buettner E."/>
        </authorList>
    </citation>
    <scope>NUCLEOTIDE SEQUENCE</scope>
    <source>
        <strain evidence="2">MP-N11</strain>
    </source>
</reference>
<dbReference type="AlphaFoldDB" id="A0A9W8K0H2"/>
<comment type="caution">
    <text evidence="2">The sequence shown here is derived from an EMBL/GenBank/DDBJ whole genome shotgun (WGS) entry which is preliminary data.</text>
</comment>
<evidence type="ECO:0000313" key="2">
    <source>
        <dbReference type="EMBL" id="KAJ3506885.1"/>
    </source>
</evidence>
<dbReference type="Proteomes" id="UP001148786">
    <property type="component" value="Unassembled WGS sequence"/>
</dbReference>
<accession>A0A9W8K0H2</accession>
<name>A0A9W8K0H2_9AGAR</name>
<gene>
    <name evidence="2" type="ORF">NLJ89_g6619</name>
</gene>
<keyword evidence="3" id="KW-1185">Reference proteome</keyword>
<protein>
    <submittedName>
        <fullName evidence="2">Uncharacterized protein</fullName>
    </submittedName>
</protein>
<evidence type="ECO:0000313" key="3">
    <source>
        <dbReference type="Proteomes" id="UP001148786"/>
    </source>
</evidence>
<feature type="region of interest" description="Disordered" evidence="1">
    <location>
        <begin position="124"/>
        <end position="143"/>
    </location>
</feature>
<sequence>MPSSTGPGTQNIYLGPNLRLAISYAIGMAWAAKRTLLEEKEAVLGEPAAQEPSVGHDVSKEQFADSFASCFVLSEDKDVVAVAFWESSNSIAILMANNKPDVNDDTKRRAELVWTRLQQLAKSRGNKGTSNIDSDPTQKAEHLKESQVTAKLIIDLQKLLYKKNFDKQKKRINKGLSGFKKFYQRLTRNPASGDEEGDK</sequence>
<feature type="compositionally biased region" description="Polar residues" evidence="1">
    <location>
        <begin position="124"/>
        <end position="135"/>
    </location>
</feature>
<proteinExistence type="predicted"/>
<dbReference type="EMBL" id="JANKHO010000716">
    <property type="protein sequence ID" value="KAJ3506885.1"/>
    <property type="molecule type" value="Genomic_DNA"/>
</dbReference>